<dbReference type="EMBL" id="MLJW01000098">
    <property type="protein sequence ID" value="OIR00187.1"/>
    <property type="molecule type" value="Genomic_DNA"/>
</dbReference>
<evidence type="ECO:0000259" key="1">
    <source>
        <dbReference type="PROSITE" id="PS50093"/>
    </source>
</evidence>
<feature type="domain" description="PKD" evidence="1">
    <location>
        <begin position="1429"/>
        <end position="1468"/>
    </location>
</feature>
<dbReference type="InterPro" id="IPR000601">
    <property type="entry name" value="PKD_dom"/>
</dbReference>
<sequence length="1981" mass="202249">MITGDLLSQTQACPINIDYSMSSLTHWAAYTGCFQNNTSTRALLATTQYDSVNAPNTNGVTIIPEYLQSSPNIGINVLTTSTTDPFGGFSSIPNINGYQYNYSIKLGSTDVTSSNGGLVRGVSYLISVPAGSTSQPYTVTYAYAMVLENGSHTNNQQPLLEANVITPSGTVNSCASYSYYLPTVTSGHTNTLDTAAALQEGFTLSSTLSPNSGKQTVWTKGWKEVTFDLGPYRGQTVTLTFEADNCVPHLHFAYAYIALRNICAGLSISGVSTACSNSTVNFSVPALASASYQWTVPAGWTVQPPSDTTNILSVKVGNTAGTVAVNEINSCANLTASFPVTLSANANAGTVSGTSPLCIGDTATYTSTGDTGGAWSSSNTAVATVNASTGLVTAVAAGTATITYTVSSGCNAPVTASASVTVNPNANAGTISGTSPLCIGASATYSSTGDAGGVWSSSNTAVATVNASSGLVTAVAGGTATITYTVSSGCHAPVSASKTVTINPNANAGTVSGTSPLCINATATYSASGDAGGTWSSSNTAVATVDPSTGLVTAVAAGTATITYTVSSGCNSPVTASKVLTVNPDANAGTISGTSPLCIGASATYTSNGDAGGTWSSSNTAVATINPSTGLVSAVSAGISAITYTVTGCGSNLSTIQIVTVNPNANAGTISGTSPLCIGSSTTYSSSGDAGGTWSSNNIAVATVNASTGVVTAVSAGTATITYTVSSGCNSPVTASASVTVNPNANAGVVSGASPLCIGASATYSSTGDLGGTWSSSNTAVATVNASTGVVTAVTAGTATITYTVSSGCNAPVTASKVVTVNPNANAGVISGTSPLCIGASAIYTSNGNTGGVWSSSNTAIATVNPSTGLVTAVSAGISAITYTVTGCGSNLSTIQIVTVNPNANAGTINGTSPLCIGASATYSSTGDPGGTWSSSNTAVATVNASTGVVTAVAAGTATIIYTVSSGCNSPVTASATLTVNPNANAGVVSGTSPLCIGTSATYSSTGDAGGTWSSSNTAVATVNASTGAVTAVSAGTATIIYTVSSGCNSPVTASATLTVDAVVLNNISGDSTVCIGQTLQLTNSTVGGIWTSSNNAVATINTNGLVSGITSGNVIITYSFTNALGCSASITKNIYVNKLPVVAPIMGNGSVCSNEKLILSDSTIGGKWRSNSSIATIDSAGSVHIISSGIFTANYAVTNPFGCSASVSKSIIIIAAQKLSINPKSDTICTGHTINLALNSSLPGTKFTWTSSTIEGEISGNTNDSIPIITNAITDKLVNNEPEEISIVKYTITAISNNNCSSATDSAFAVVYPLVTIPKAGKDRIICQQDSIQLNGNIITSGTGTWYQISGPSNVSFSDVHAPNAVVTKLSNGSYVFAWVSSNNICSSASDTVNIVVKAPTGLLQSNHLINCISNQIKFAANVNNTDSIQWNFGDGYYATTTSNNTTHTYNKGGIYYATAVLKSKLGCSIPVIQKDTIKVEELKADFILSSVYNCGKTTYNFKDSSGSLFGIGSWTWVTNNKDSLHQKNMSKDFSVKGNNTTKLVIRNNSGCSDSVKADYNVKIYEYPVADIDAIGDACKQVLLNFDATIVSSDSIAYRFWDFGNGTTSQDSIGKIMYYTDGNYGVKFIVSTVNKCYDSAYHQITVHPAPTFTLSGANTVCRGDSVTLNVTGNNNYIWKDANNNIICSGCTTTTVQPAVNTSYQVIGYSQYGCSDIKTTNVKVIQPFVMNATPSDSICIGTTKSLYANGAKNYTWYPSDYLSSTTTALTTARPLQDITYHVIGKDDYNCFTDTAEIKISVGKPTAINIGLDTVLQSGSFYQFNPHHSGTDINSWNWQGSADLSCTNCETPTLAVKKDVCIICNATNVYNCAATDTVCIKVFCPESEIFVPNAFTPDGDGINDKLMVQGTGIKTIKSFRIFNRWGELVFERTNFLPGDPSCAWDGTVRGKPAASDVFVYICEVVCEAGYPAIFKGNVGLIK</sequence>
<comment type="caution">
    <text evidence="2">The sequence shown here is derived from an EMBL/GenBank/DDBJ whole genome shotgun (WGS) entry which is preliminary data.</text>
</comment>
<dbReference type="InterPro" id="IPR008964">
    <property type="entry name" value="Invasin/intimin_cell_adhesion"/>
</dbReference>
<dbReference type="InterPro" id="IPR057586">
    <property type="entry name" value="Ig_NUP210_16th"/>
</dbReference>
<dbReference type="PANTHER" id="PTHR23019:SF0">
    <property type="entry name" value="NUCLEAR PORE MEMBRANE GLYCOPROTEIN 210"/>
    <property type="match status" value="1"/>
</dbReference>
<dbReference type="NCBIfam" id="TIGR04131">
    <property type="entry name" value="Bac_Flav_CTERM"/>
    <property type="match status" value="1"/>
</dbReference>
<dbReference type="Gene3D" id="2.60.40.10">
    <property type="entry name" value="Immunoglobulins"/>
    <property type="match status" value="4"/>
</dbReference>
<dbReference type="PANTHER" id="PTHR23019">
    <property type="entry name" value="NUCLEAR PORE MEMBRANE GLYCOPROTEIN GP210-RELATED"/>
    <property type="match status" value="1"/>
</dbReference>
<dbReference type="InterPro" id="IPR035986">
    <property type="entry name" value="PKD_dom_sf"/>
</dbReference>
<gene>
    <name evidence="2" type="ORF">GALL_178330</name>
</gene>
<dbReference type="InterPro" id="IPR045197">
    <property type="entry name" value="NUP210-like"/>
</dbReference>
<dbReference type="PROSITE" id="PS50093">
    <property type="entry name" value="PKD"/>
    <property type="match status" value="2"/>
</dbReference>
<dbReference type="Pfam" id="PF18911">
    <property type="entry name" value="PKD_4"/>
    <property type="match status" value="1"/>
</dbReference>
<dbReference type="GO" id="GO:0005643">
    <property type="term" value="C:nuclear pore"/>
    <property type="evidence" value="ECO:0007669"/>
    <property type="project" value="TreeGrafter"/>
</dbReference>
<dbReference type="SUPFAM" id="SSF49373">
    <property type="entry name" value="Invasin/intimin cell-adhesion fragments"/>
    <property type="match status" value="10"/>
</dbReference>
<dbReference type="SMART" id="SM00089">
    <property type="entry name" value="PKD"/>
    <property type="match status" value="4"/>
</dbReference>
<protein>
    <submittedName>
        <fullName evidence="2">Bacterial Ig-like domain protein</fullName>
    </submittedName>
</protein>
<dbReference type="Pfam" id="PF22352">
    <property type="entry name" value="K319L-like_PKD"/>
    <property type="match status" value="1"/>
</dbReference>
<name>A0A1J5RWX6_9ZZZZ</name>
<dbReference type="InterPro" id="IPR013783">
    <property type="entry name" value="Ig-like_fold"/>
</dbReference>
<feature type="domain" description="PKD" evidence="1">
    <location>
        <begin position="1602"/>
        <end position="1632"/>
    </location>
</feature>
<dbReference type="Gene3D" id="2.60.40.1080">
    <property type="match status" value="10"/>
</dbReference>
<dbReference type="InterPro" id="IPR045829">
    <property type="entry name" value="PKD_6"/>
</dbReference>
<dbReference type="Pfam" id="PF02368">
    <property type="entry name" value="Big_2"/>
    <property type="match status" value="5"/>
</dbReference>
<proteinExistence type="predicted"/>
<dbReference type="InterPro" id="IPR022409">
    <property type="entry name" value="PKD/Chitinase_dom"/>
</dbReference>
<accession>A0A1J5RWX6</accession>
<evidence type="ECO:0000313" key="2">
    <source>
        <dbReference type="EMBL" id="OIR00187.1"/>
    </source>
</evidence>
<dbReference type="Pfam" id="PF13585">
    <property type="entry name" value="CHU_C"/>
    <property type="match status" value="1"/>
</dbReference>
<reference evidence="2" key="1">
    <citation type="submission" date="2016-10" db="EMBL/GenBank/DDBJ databases">
        <title>Sequence of Gallionella enrichment culture.</title>
        <authorList>
            <person name="Poehlein A."/>
            <person name="Muehling M."/>
            <person name="Daniel R."/>
        </authorList>
    </citation>
    <scope>NUCLEOTIDE SEQUENCE</scope>
</reference>
<organism evidence="2">
    <name type="scientific">mine drainage metagenome</name>
    <dbReference type="NCBI Taxonomy" id="410659"/>
    <lineage>
        <taxon>unclassified sequences</taxon>
        <taxon>metagenomes</taxon>
        <taxon>ecological metagenomes</taxon>
    </lineage>
</organism>
<dbReference type="Pfam" id="PF25354">
    <property type="entry name" value="Ig_NUP210_16th"/>
    <property type="match status" value="4"/>
</dbReference>
<dbReference type="SUPFAM" id="SSF49299">
    <property type="entry name" value="PKD domain"/>
    <property type="match status" value="2"/>
</dbReference>
<dbReference type="Pfam" id="PF19408">
    <property type="entry name" value="PKD_6"/>
    <property type="match status" value="1"/>
</dbReference>
<dbReference type="SMART" id="SM00635">
    <property type="entry name" value="BID_2"/>
    <property type="match status" value="10"/>
</dbReference>
<dbReference type="InterPro" id="IPR026341">
    <property type="entry name" value="T9SS_type_B"/>
</dbReference>
<dbReference type="InterPro" id="IPR003343">
    <property type="entry name" value="Big_2"/>
</dbReference>